<dbReference type="Pfam" id="PF00501">
    <property type="entry name" value="AMP-binding"/>
    <property type="match status" value="1"/>
</dbReference>
<keyword evidence="7" id="KW-1185">Reference proteome</keyword>
<dbReference type="Gene3D" id="3.30.300.30">
    <property type="match status" value="1"/>
</dbReference>
<dbReference type="EMBL" id="PQGA01000003">
    <property type="protein sequence ID" value="POR53488.1"/>
    <property type="molecule type" value="Genomic_DNA"/>
</dbReference>
<name>A0A2S4MFG2_9BURK</name>
<evidence type="ECO:0000256" key="2">
    <source>
        <dbReference type="ARBA" id="ARBA00022598"/>
    </source>
</evidence>
<dbReference type="InterPro" id="IPR000873">
    <property type="entry name" value="AMP-dep_synth/lig_dom"/>
</dbReference>
<dbReference type="OrthoDB" id="9766486at2"/>
<proteinExistence type="inferred from homology"/>
<accession>A0A2S4MFG2</accession>
<dbReference type="PANTHER" id="PTHR43767">
    <property type="entry name" value="LONG-CHAIN-FATTY-ACID--COA LIGASE"/>
    <property type="match status" value="1"/>
</dbReference>
<dbReference type="InterPro" id="IPR045851">
    <property type="entry name" value="AMP-bd_C_sf"/>
</dbReference>
<dbReference type="AlphaFoldDB" id="A0A2S4MFG2"/>
<gene>
    <name evidence="6" type="ORF">B0G62_10360</name>
</gene>
<feature type="domain" description="AMP-dependent synthetase/ligase" evidence="4">
    <location>
        <begin position="26"/>
        <end position="406"/>
    </location>
</feature>
<feature type="compositionally biased region" description="Basic and acidic residues" evidence="3">
    <location>
        <begin position="559"/>
        <end position="583"/>
    </location>
</feature>
<feature type="region of interest" description="Disordered" evidence="3">
    <location>
        <begin position="558"/>
        <end position="583"/>
    </location>
</feature>
<sequence>MTAPTAPLLGQMMDVPLLVSSLIAHAARHHGSAQIVSRRIEGDIHRYTYRECEARSKQLAQALIALGVEPGERVATLAWNGYRHMEAYFGVTGFGAVCHTVNPRLFPEQIAWIVNHADDRYVLFDTTFAALVDALAPQCPRVRGWIALCDEAHRPAMRTPVLCYETLLAVQDGVFDWPLLDERSASNLCYTSGTTGNPKGALYTHRSSVLHAYAASLPDSIALSARDALLPVVPMFHVNAWGIPHAAPLNGTKLVLPGKDLDGQSLYELMEAEGVTCSAGVPTVWLGLLTYMREAGVKFSTLNRTVIGGSACPPAMLRTYEDDYGVQVIHAWGMTEMSPLGTLAKLNWEQAQRPLAEQRALLEKQGRVIFGVDMKIVGDDGRELPWDGVAFGDLHVRGPWVIDRYYRQEAGTPLIDGWFPTGDVATIDPDGFLHITDRSKDVIKSGGEWISSIDLENIAVAHPAIAEAACIACAHPRWTERPLIVAVKKPGAQVSREELLAFFDGKVVKWWLPDDVVFVDELPHTATGKLQKLKLRERFRDHVLPTALAAAEQCPMEPLDLRTNDRDEGAGAADHVKSAALRD</sequence>
<evidence type="ECO:0000256" key="1">
    <source>
        <dbReference type="ARBA" id="ARBA00006432"/>
    </source>
</evidence>
<dbReference type="Pfam" id="PF13193">
    <property type="entry name" value="AMP-binding_C"/>
    <property type="match status" value="1"/>
</dbReference>
<dbReference type="Proteomes" id="UP000237381">
    <property type="component" value="Unassembled WGS sequence"/>
</dbReference>
<dbReference type="InterPro" id="IPR042099">
    <property type="entry name" value="ANL_N_sf"/>
</dbReference>
<organism evidence="6 7">
    <name type="scientific">Paraburkholderia eburnea</name>
    <dbReference type="NCBI Taxonomy" id="1189126"/>
    <lineage>
        <taxon>Bacteria</taxon>
        <taxon>Pseudomonadati</taxon>
        <taxon>Pseudomonadota</taxon>
        <taxon>Betaproteobacteria</taxon>
        <taxon>Burkholderiales</taxon>
        <taxon>Burkholderiaceae</taxon>
        <taxon>Paraburkholderia</taxon>
    </lineage>
</organism>
<evidence type="ECO:0000259" key="4">
    <source>
        <dbReference type="Pfam" id="PF00501"/>
    </source>
</evidence>
<dbReference type="NCBIfam" id="NF005426">
    <property type="entry name" value="PRK07008.1"/>
    <property type="match status" value="1"/>
</dbReference>
<reference evidence="6 7" key="1">
    <citation type="submission" date="2018-01" db="EMBL/GenBank/DDBJ databases">
        <title>Genomic Encyclopedia of Type Strains, Phase III (KMG-III): the genomes of soil and plant-associated and newly described type strains.</title>
        <authorList>
            <person name="Whitman W."/>
        </authorList>
    </citation>
    <scope>NUCLEOTIDE SEQUENCE [LARGE SCALE GENOMIC DNA]</scope>
    <source>
        <strain evidence="6 7">JCM 18070</strain>
    </source>
</reference>
<comment type="similarity">
    <text evidence="1">Belongs to the ATP-dependent AMP-binding enzyme family.</text>
</comment>
<dbReference type="Gene3D" id="3.40.50.12780">
    <property type="entry name" value="N-terminal domain of ligase-like"/>
    <property type="match status" value="1"/>
</dbReference>
<dbReference type="InterPro" id="IPR020845">
    <property type="entry name" value="AMP-binding_CS"/>
</dbReference>
<evidence type="ECO:0000313" key="6">
    <source>
        <dbReference type="EMBL" id="POR53488.1"/>
    </source>
</evidence>
<dbReference type="RefSeq" id="WP_103703727.1">
    <property type="nucleotide sequence ID" value="NZ_PQGA01000003.1"/>
</dbReference>
<evidence type="ECO:0000256" key="3">
    <source>
        <dbReference type="SAM" id="MobiDB-lite"/>
    </source>
</evidence>
<keyword evidence="2" id="KW-0436">Ligase</keyword>
<dbReference type="CDD" id="cd12119">
    <property type="entry name" value="ttLC_FACS_AlkK_like"/>
    <property type="match status" value="1"/>
</dbReference>
<feature type="domain" description="AMP-binding enzyme C-terminal" evidence="5">
    <location>
        <begin position="455"/>
        <end position="529"/>
    </location>
</feature>
<evidence type="ECO:0000259" key="5">
    <source>
        <dbReference type="Pfam" id="PF13193"/>
    </source>
</evidence>
<protein>
    <submittedName>
        <fullName evidence="6">Fatty-acyl-CoA synthase</fullName>
    </submittedName>
</protein>
<comment type="caution">
    <text evidence="6">The sequence shown here is derived from an EMBL/GenBank/DDBJ whole genome shotgun (WGS) entry which is preliminary data.</text>
</comment>
<dbReference type="InterPro" id="IPR025110">
    <property type="entry name" value="AMP-bd_C"/>
</dbReference>
<evidence type="ECO:0000313" key="7">
    <source>
        <dbReference type="Proteomes" id="UP000237381"/>
    </source>
</evidence>
<dbReference type="PANTHER" id="PTHR43767:SF11">
    <property type="entry name" value="MEDIUM-CHAIN-FATTY-ACID--COA LIGASE"/>
    <property type="match status" value="1"/>
</dbReference>
<dbReference type="FunFam" id="3.30.300.30:FF:000008">
    <property type="entry name" value="2,3-dihydroxybenzoate-AMP ligase"/>
    <property type="match status" value="1"/>
</dbReference>
<dbReference type="GO" id="GO:0016877">
    <property type="term" value="F:ligase activity, forming carbon-sulfur bonds"/>
    <property type="evidence" value="ECO:0007669"/>
    <property type="project" value="UniProtKB-ARBA"/>
</dbReference>
<dbReference type="InterPro" id="IPR050237">
    <property type="entry name" value="ATP-dep_AMP-bd_enzyme"/>
</dbReference>
<dbReference type="SUPFAM" id="SSF56801">
    <property type="entry name" value="Acetyl-CoA synthetase-like"/>
    <property type="match status" value="1"/>
</dbReference>
<dbReference type="NCBIfam" id="NF004837">
    <property type="entry name" value="PRK06187.1"/>
    <property type="match status" value="1"/>
</dbReference>
<dbReference type="PROSITE" id="PS00455">
    <property type="entry name" value="AMP_BINDING"/>
    <property type="match status" value="1"/>
</dbReference>